<evidence type="ECO:0000256" key="4">
    <source>
        <dbReference type="ARBA" id="ARBA00022801"/>
    </source>
</evidence>
<dbReference type="Gene3D" id="3.90.1300.10">
    <property type="entry name" value="Amidase signature (AS) domain"/>
    <property type="match status" value="1"/>
</dbReference>
<gene>
    <name evidence="8" type="ORF">OE88DRAFT_1665686</name>
</gene>
<dbReference type="AlphaFoldDB" id="A0A5C3MSV1"/>
<evidence type="ECO:0000256" key="2">
    <source>
        <dbReference type="ARBA" id="ARBA00009199"/>
    </source>
</evidence>
<feature type="active site" description="Charge relay system" evidence="5">
    <location>
        <position position="110"/>
    </location>
</feature>
<dbReference type="FunFam" id="3.90.1300.10:FF:000003">
    <property type="entry name" value="Amidase signature enzyme"/>
    <property type="match status" value="1"/>
</dbReference>
<organism evidence="8 9">
    <name type="scientific">Heliocybe sulcata</name>
    <dbReference type="NCBI Taxonomy" id="5364"/>
    <lineage>
        <taxon>Eukaryota</taxon>
        <taxon>Fungi</taxon>
        <taxon>Dikarya</taxon>
        <taxon>Basidiomycota</taxon>
        <taxon>Agaricomycotina</taxon>
        <taxon>Agaricomycetes</taxon>
        <taxon>Gloeophyllales</taxon>
        <taxon>Gloeophyllaceae</taxon>
        <taxon>Heliocybe</taxon>
    </lineage>
</organism>
<evidence type="ECO:0000313" key="9">
    <source>
        <dbReference type="Proteomes" id="UP000305948"/>
    </source>
</evidence>
<comment type="similarity">
    <text evidence="2">Belongs to the amidase family.</text>
</comment>
<evidence type="ECO:0000256" key="5">
    <source>
        <dbReference type="PIRSR" id="PIRSR001221-1"/>
    </source>
</evidence>
<protein>
    <recommendedName>
        <fullName evidence="3">amidase</fullName>
        <ecNumber evidence="3">3.5.1.4</ecNumber>
    </recommendedName>
</protein>
<dbReference type="InterPro" id="IPR036928">
    <property type="entry name" value="AS_sf"/>
</dbReference>
<evidence type="ECO:0000259" key="7">
    <source>
        <dbReference type="Pfam" id="PF01425"/>
    </source>
</evidence>
<name>A0A5C3MSV1_9AGAM</name>
<feature type="active site" description="Charge relay system" evidence="5">
    <location>
        <position position="185"/>
    </location>
</feature>
<proteinExistence type="inferred from homology"/>
<keyword evidence="9" id="KW-1185">Reference proteome</keyword>
<dbReference type="InterPro" id="IPR023631">
    <property type="entry name" value="Amidase_dom"/>
</dbReference>
<dbReference type="InterPro" id="IPR020556">
    <property type="entry name" value="Amidase_CS"/>
</dbReference>
<dbReference type="PROSITE" id="PS00571">
    <property type="entry name" value="AMIDASES"/>
    <property type="match status" value="1"/>
</dbReference>
<comment type="catalytic activity">
    <reaction evidence="1">
        <text>a monocarboxylic acid amide + H2O = a monocarboxylate + NH4(+)</text>
        <dbReference type="Rhea" id="RHEA:12020"/>
        <dbReference type="ChEBI" id="CHEBI:15377"/>
        <dbReference type="ChEBI" id="CHEBI:28938"/>
        <dbReference type="ChEBI" id="CHEBI:35757"/>
        <dbReference type="ChEBI" id="CHEBI:83628"/>
        <dbReference type="EC" id="3.5.1.4"/>
    </reaction>
</comment>
<dbReference type="Proteomes" id="UP000305948">
    <property type="component" value="Unassembled WGS sequence"/>
</dbReference>
<dbReference type="SUPFAM" id="SSF75304">
    <property type="entry name" value="Amidase signature (AS) enzymes"/>
    <property type="match status" value="1"/>
</dbReference>
<sequence>MLLSYFLYRRACAAKKREQNEQISSLPAKYHAPLTSIDAGILGRPVAEIVADVQAGQLSPSDVLVAYGKKALKAQAENHCLTEVMLNKAELWAEGCNRQGPLAGMPVSLKDTLHVAGFDSTIGYAAWVGKRATADSPLVTLLRRAGAVPYVKTNIPITLMSFEAGSDIFGQTENAHKKGYSAGGSSGGEGSLLAYGGSRIGIGSDIAGSVRVPSHYSGTYTVKSSPTRFIRHNTADSLPGQEGVTAVTSPMARTLEDLEYFWKAIMSMKPWEYDHHVVELPWRPVDLSEKKVKFGVMLTDGVVTPSPACKRALDTVVRTLQDNGYQVVTINPPKPFEGCEIGAQLVGDSCAMAWSHVMTGESNDPGMAQAKAMWNLPRWVKRLYGFYLRYIRGDDMYAQLVENWHPKTAQEYFATVARREAYRAKWFEFWQESGLDFILTVPNAMPAVPHGGMKDAFTNCIYTFLWNVLEYTAGVLPVTHVDRSLDALSPSFKAKNAIERGAYKHYDADKMHGLPIGVEIVGRRLEEEKVLEGMKLIEGLLRKEGKAYELLST</sequence>
<dbReference type="EMBL" id="ML213523">
    <property type="protein sequence ID" value="TFK47516.1"/>
    <property type="molecule type" value="Genomic_DNA"/>
</dbReference>
<feature type="active site" description="Acyl-ester intermediate" evidence="5">
    <location>
        <position position="209"/>
    </location>
</feature>
<feature type="binding site" evidence="6">
    <location>
        <position position="159"/>
    </location>
    <ligand>
        <name>substrate</name>
    </ligand>
</feature>
<keyword evidence="4" id="KW-0378">Hydrolase</keyword>
<dbReference type="OrthoDB" id="6428749at2759"/>
<dbReference type="PIRSF" id="PIRSF001221">
    <property type="entry name" value="Amidase_fungi"/>
    <property type="match status" value="1"/>
</dbReference>
<reference evidence="8 9" key="1">
    <citation type="journal article" date="2019" name="Nat. Ecol. Evol.">
        <title>Megaphylogeny resolves global patterns of mushroom evolution.</title>
        <authorList>
            <person name="Varga T."/>
            <person name="Krizsan K."/>
            <person name="Foldi C."/>
            <person name="Dima B."/>
            <person name="Sanchez-Garcia M."/>
            <person name="Sanchez-Ramirez S."/>
            <person name="Szollosi G.J."/>
            <person name="Szarkandi J.G."/>
            <person name="Papp V."/>
            <person name="Albert L."/>
            <person name="Andreopoulos W."/>
            <person name="Angelini C."/>
            <person name="Antonin V."/>
            <person name="Barry K.W."/>
            <person name="Bougher N.L."/>
            <person name="Buchanan P."/>
            <person name="Buyck B."/>
            <person name="Bense V."/>
            <person name="Catcheside P."/>
            <person name="Chovatia M."/>
            <person name="Cooper J."/>
            <person name="Damon W."/>
            <person name="Desjardin D."/>
            <person name="Finy P."/>
            <person name="Geml J."/>
            <person name="Haridas S."/>
            <person name="Hughes K."/>
            <person name="Justo A."/>
            <person name="Karasinski D."/>
            <person name="Kautmanova I."/>
            <person name="Kiss B."/>
            <person name="Kocsube S."/>
            <person name="Kotiranta H."/>
            <person name="LaButti K.M."/>
            <person name="Lechner B.E."/>
            <person name="Liimatainen K."/>
            <person name="Lipzen A."/>
            <person name="Lukacs Z."/>
            <person name="Mihaltcheva S."/>
            <person name="Morgado L.N."/>
            <person name="Niskanen T."/>
            <person name="Noordeloos M.E."/>
            <person name="Ohm R.A."/>
            <person name="Ortiz-Santana B."/>
            <person name="Ovrebo C."/>
            <person name="Racz N."/>
            <person name="Riley R."/>
            <person name="Savchenko A."/>
            <person name="Shiryaev A."/>
            <person name="Soop K."/>
            <person name="Spirin V."/>
            <person name="Szebenyi C."/>
            <person name="Tomsovsky M."/>
            <person name="Tulloss R.E."/>
            <person name="Uehling J."/>
            <person name="Grigoriev I.V."/>
            <person name="Vagvolgyi C."/>
            <person name="Papp T."/>
            <person name="Martin F.M."/>
            <person name="Miettinen O."/>
            <person name="Hibbett D.S."/>
            <person name="Nagy L.G."/>
        </authorList>
    </citation>
    <scope>NUCLEOTIDE SEQUENCE [LARGE SCALE GENOMIC DNA]</scope>
    <source>
        <strain evidence="8 9">OMC1185</strain>
    </source>
</reference>
<dbReference type="EC" id="3.5.1.4" evidence="3"/>
<evidence type="ECO:0000256" key="6">
    <source>
        <dbReference type="PIRSR" id="PIRSR001221-2"/>
    </source>
</evidence>
<feature type="domain" description="Amidase" evidence="7">
    <location>
        <begin position="63"/>
        <end position="531"/>
    </location>
</feature>
<dbReference type="GO" id="GO:0004040">
    <property type="term" value="F:amidase activity"/>
    <property type="evidence" value="ECO:0007669"/>
    <property type="project" value="UniProtKB-EC"/>
</dbReference>
<feature type="binding site" evidence="6">
    <location>
        <position position="185"/>
    </location>
    <ligand>
        <name>substrate</name>
    </ligand>
</feature>
<evidence type="ECO:0000256" key="3">
    <source>
        <dbReference type="ARBA" id="ARBA00012922"/>
    </source>
</evidence>
<dbReference type="PANTHER" id="PTHR46072:SF10">
    <property type="entry name" value="ACETAMIDASE"/>
    <property type="match status" value="1"/>
</dbReference>
<accession>A0A5C3MSV1</accession>
<evidence type="ECO:0000256" key="1">
    <source>
        <dbReference type="ARBA" id="ARBA00001311"/>
    </source>
</evidence>
<dbReference type="PANTHER" id="PTHR46072">
    <property type="entry name" value="AMIDASE-RELATED-RELATED"/>
    <property type="match status" value="1"/>
</dbReference>
<dbReference type="Pfam" id="PF01425">
    <property type="entry name" value="Amidase"/>
    <property type="match status" value="1"/>
</dbReference>
<evidence type="ECO:0000313" key="8">
    <source>
        <dbReference type="EMBL" id="TFK47516.1"/>
    </source>
</evidence>
<dbReference type="STRING" id="5364.A0A5C3MSV1"/>
<feature type="binding site" evidence="6">
    <location>
        <begin position="206"/>
        <end position="209"/>
    </location>
    <ligand>
        <name>substrate</name>
    </ligand>
</feature>